<dbReference type="AlphaFoldDB" id="A0AA46YB69"/>
<keyword evidence="1" id="KW-0472">Membrane</keyword>
<keyword evidence="1" id="KW-0812">Transmembrane</keyword>
<keyword evidence="1" id="KW-1133">Transmembrane helix</keyword>
<feature type="transmembrane region" description="Helical" evidence="1">
    <location>
        <begin position="7"/>
        <end position="37"/>
    </location>
</feature>
<dbReference type="RefSeq" id="WP_267093946.1">
    <property type="nucleotide sequence ID" value="NZ_CP099534.1"/>
</dbReference>
<evidence type="ECO:0000256" key="1">
    <source>
        <dbReference type="SAM" id="Phobius"/>
    </source>
</evidence>
<dbReference type="EMBL" id="CP099534">
    <property type="protein sequence ID" value="UYK90450.1"/>
    <property type="molecule type" value="Genomic_DNA"/>
</dbReference>
<name>A0AA46YB69_9XANT</name>
<accession>A0AA46YB69</accession>
<sequence>MAGARKAVAIAAQVLSWGGYALGMLLYAVSGGPYAWVDGTDPQLSSANFQDSGNGRLVGLCVLAALLLLQGGARAAEPPPQRAPVLSGGDGDRLPGLVLLELSAVSRSRVCATDAGTRTPRGACRER</sequence>
<evidence type="ECO:0000313" key="3">
    <source>
        <dbReference type="Proteomes" id="UP001164392"/>
    </source>
</evidence>
<protein>
    <submittedName>
        <fullName evidence="2">Uncharacterized protein</fullName>
    </submittedName>
</protein>
<proteinExistence type="predicted"/>
<evidence type="ECO:0000313" key="2">
    <source>
        <dbReference type="EMBL" id="UYK90450.1"/>
    </source>
</evidence>
<organism evidence="2 3">
    <name type="scientific">Xanthomonas sacchari</name>
    <dbReference type="NCBI Taxonomy" id="56458"/>
    <lineage>
        <taxon>Bacteria</taxon>
        <taxon>Pseudomonadati</taxon>
        <taxon>Pseudomonadota</taxon>
        <taxon>Gammaproteobacteria</taxon>
        <taxon>Lysobacterales</taxon>
        <taxon>Lysobacteraceae</taxon>
        <taxon>Xanthomonas</taxon>
    </lineage>
</organism>
<gene>
    <name evidence="2" type="ORF">NG824_08685</name>
</gene>
<reference evidence="2" key="1">
    <citation type="submission" date="2022-06" db="EMBL/GenBank/DDBJ databases">
        <title>Dynamics of rice microbiomes reveals core vertical transmitted seed endophytes.</title>
        <authorList>
            <person name="Liao K."/>
            <person name="Zhang X."/>
        </authorList>
    </citation>
    <scope>NUCLEOTIDE SEQUENCE</scope>
    <source>
        <strain evidence="2">JR3-14</strain>
    </source>
</reference>
<dbReference type="Proteomes" id="UP001164392">
    <property type="component" value="Chromosome"/>
</dbReference>